<name>A0A1F4UR11_UNCKA</name>
<dbReference type="Proteomes" id="UP000176608">
    <property type="component" value="Unassembled WGS sequence"/>
</dbReference>
<keyword evidence="2" id="KW-0812">Transmembrane</keyword>
<evidence type="ECO:0000256" key="2">
    <source>
        <dbReference type="SAM" id="Phobius"/>
    </source>
</evidence>
<keyword evidence="2" id="KW-0472">Membrane</keyword>
<dbReference type="AlphaFoldDB" id="A0A1F4UR11"/>
<dbReference type="EMBL" id="MEVA01000013">
    <property type="protein sequence ID" value="OGC47332.1"/>
    <property type="molecule type" value="Genomic_DNA"/>
</dbReference>
<feature type="region of interest" description="Disordered" evidence="1">
    <location>
        <begin position="1"/>
        <end position="21"/>
    </location>
</feature>
<accession>A0A1F4UR11</accession>
<protein>
    <submittedName>
        <fullName evidence="3">Uncharacterized protein</fullName>
    </submittedName>
</protein>
<evidence type="ECO:0000313" key="3">
    <source>
        <dbReference type="EMBL" id="OGC47332.1"/>
    </source>
</evidence>
<sequence length="90" mass="10072">MYDNIRKSLDNIEKNPQTGNVGQQQHIAVTATLAKITADLVEEVIKLRQTILDLESQNHKLTKVTTFLSWVAVTFALIQVLPIILGFLAK</sequence>
<feature type="transmembrane region" description="Helical" evidence="2">
    <location>
        <begin position="67"/>
        <end position="89"/>
    </location>
</feature>
<evidence type="ECO:0000313" key="4">
    <source>
        <dbReference type="Proteomes" id="UP000176608"/>
    </source>
</evidence>
<proteinExistence type="predicted"/>
<gene>
    <name evidence="3" type="ORF">A2886_00095</name>
</gene>
<organism evidence="3 4">
    <name type="scientific">candidate division WWE3 bacterium RIFCSPHIGHO2_01_FULL_42_13</name>
    <dbReference type="NCBI Taxonomy" id="1802617"/>
    <lineage>
        <taxon>Bacteria</taxon>
        <taxon>Katanobacteria</taxon>
    </lineage>
</organism>
<feature type="compositionally biased region" description="Basic and acidic residues" evidence="1">
    <location>
        <begin position="1"/>
        <end position="13"/>
    </location>
</feature>
<keyword evidence="2" id="KW-1133">Transmembrane helix</keyword>
<evidence type="ECO:0000256" key="1">
    <source>
        <dbReference type="SAM" id="MobiDB-lite"/>
    </source>
</evidence>
<reference evidence="3 4" key="1">
    <citation type="journal article" date="2016" name="Nat. Commun.">
        <title>Thousands of microbial genomes shed light on interconnected biogeochemical processes in an aquifer system.</title>
        <authorList>
            <person name="Anantharaman K."/>
            <person name="Brown C.T."/>
            <person name="Hug L.A."/>
            <person name="Sharon I."/>
            <person name="Castelle C.J."/>
            <person name="Probst A.J."/>
            <person name="Thomas B.C."/>
            <person name="Singh A."/>
            <person name="Wilkins M.J."/>
            <person name="Karaoz U."/>
            <person name="Brodie E.L."/>
            <person name="Williams K.H."/>
            <person name="Hubbard S.S."/>
            <person name="Banfield J.F."/>
        </authorList>
    </citation>
    <scope>NUCLEOTIDE SEQUENCE [LARGE SCALE GENOMIC DNA]</scope>
</reference>
<comment type="caution">
    <text evidence="3">The sequence shown here is derived from an EMBL/GenBank/DDBJ whole genome shotgun (WGS) entry which is preliminary data.</text>
</comment>